<keyword evidence="6 7" id="KW-0961">Cell wall biogenesis/degradation</keyword>
<dbReference type="GO" id="GO:0071555">
    <property type="term" value="P:cell wall organization"/>
    <property type="evidence" value="ECO:0007669"/>
    <property type="project" value="UniProtKB-KW"/>
</dbReference>
<dbReference type="Proteomes" id="UP000182975">
    <property type="component" value="Unassembled WGS sequence"/>
</dbReference>
<comment type="catalytic activity">
    <reaction evidence="7">
        <text>a peptidoglycan chain = a peptidoglycan chain with N-acetyl-1,6-anhydromuramyl-[peptide] at the reducing end + a peptidoglycan chain with N-acetylglucosamine at the non-reducing end.</text>
        <dbReference type="EC" id="4.2.2.29"/>
    </reaction>
</comment>
<evidence type="ECO:0000256" key="7">
    <source>
        <dbReference type="HAMAP-Rule" id="MF_02065"/>
    </source>
</evidence>
<reference evidence="9" key="1">
    <citation type="submission" date="2016-10" db="EMBL/GenBank/DDBJ databases">
        <authorList>
            <person name="Varghese N."/>
        </authorList>
    </citation>
    <scope>NUCLEOTIDE SEQUENCE [LARGE SCALE GENOMIC DNA]</scope>
    <source>
        <strain evidence="9">DSM 21843</strain>
    </source>
</reference>
<dbReference type="Gene3D" id="3.30.1490.480">
    <property type="entry name" value="Endolytic murein transglycosylase"/>
    <property type="match status" value="1"/>
</dbReference>
<dbReference type="PANTHER" id="PTHR30518">
    <property type="entry name" value="ENDOLYTIC MUREIN TRANSGLYCOSYLASE"/>
    <property type="match status" value="1"/>
</dbReference>
<keyword evidence="4 7" id="KW-0472">Membrane</keyword>
<dbReference type="STRING" id="79604.AAY81_03640"/>
<evidence type="ECO:0000256" key="4">
    <source>
        <dbReference type="ARBA" id="ARBA00023136"/>
    </source>
</evidence>
<name>A0A1H8TSV9_9ACTN</name>
<dbReference type="EMBL" id="FOEC01000012">
    <property type="protein sequence ID" value="SEO93987.1"/>
    <property type="molecule type" value="Genomic_DNA"/>
</dbReference>
<dbReference type="CDD" id="cd08010">
    <property type="entry name" value="MltG_like"/>
    <property type="match status" value="1"/>
</dbReference>
<gene>
    <name evidence="7" type="primary">mltG</name>
    <name evidence="8" type="ORF">SAMN02910314_01686</name>
</gene>
<dbReference type="NCBIfam" id="TIGR00247">
    <property type="entry name" value="endolytic transglycosylase MltG"/>
    <property type="match status" value="1"/>
</dbReference>
<protein>
    <recommendedName>
        <fullName evidence="7">Endolytic murein transglycosylase</fullName>
        <ecNumber evidence="7">4.2.2.29</ecNumber>
    </recommendedName>
    <alternativeName>
        <fullName evidence="7">Peptidoglycan lytic transglycosylase</fullName>
    </alternativeName>
    <alternativeName>
        <fullName evidence="7">Peptidoglycan polymerization terminase</fullName>
    </alternativeName>
</protein>
<dbReference type="AlphaFoldDB" id="A0A1H8TSV9"/>
<sequence length="344" mass="36661">MIKPKKHRGPLVFGLVLAVILTVLLVFGFRSCAGCSTSDVLPEGTQASFTIEQGESTSSIAQTLADCKLISRTSDFTDAVKAANAESSLKPGTYTIAGGTSVEDIINQLVAGPSLVTFTVSEGLTVQQTAEVVAEAYDGSISADDFLAAAFNASAYVSDYPFVEGAYNNSLEGFLFPKTYSIQSGDTADSVIRRMLDQYAQEVSSLDYSYAQSKGLSAYDVVKLASVVQREAASDNMTTVASVFYNRLASNMALQSDATVAYVVGHDPTSDDISTDSPYNTYAQKGLPAGPICSPGLDALQAVCSPDQTNYLYFYFVPNDQGGTDYYFSETFEDHRAAIEGTSN</sequence>
<accession>A0A1H8TSV9</accession>
<keyword evidence="1 7" id="KW-1003">Cell membrane</keyword>
<comment type="function">
    <text evidence="7">Functions as a peptidoglycan terminase that cleaves nascent peptidoglycan strands endolytically to terminate their elongation.</text>
</comment>
<feature type="site" description="Important for catalytic activity" evidence="7">
    <location>
        <position position="231"/>
    </location>
</feature>
<dbReference type="HAMAP" id="MF_02065">
    <property type="entry name" value="MltG"/>
    <property type="match status" value="1"/>
</dbReference>
<keyword evidence="2 7" id="KW-0812">Transmembrane</keyword>
<evidence type="ECO:0000313" key="8">
    <source>
        <dbReference type="EMBL" id="SEO93987.1"/>
    </source>
</evidence>
<evidence type="ECO:0000256" key="2">
    <source>
        <dbReference type="ARBA" id="ARBA00022692"/>
    </source>
</evidence>
<evidence type="ECO:0000256" key="5">
    <source>
        <dbReference type="ARBA" id="ARBA00023239"/>
    </source>
</evidence>
<dbReference type="Pfam" id="PF02618">
    <property type="entry name" value="YceG"/>
    <property type="match status" value="1"/>
</dbReference>
<dbReference type="GO" id="GO:0009252">
    <property type="term" value="P:peptidoglycan biosynthetic process"/>
    <property type="evidence" value="ECO:0007669"/>
    <property type="project" value="UniProtKB-UniRule"/>
</dbReference>
<keyword evidence="3 7" id="KW-1133">Transmembrane helix</keyword>
<dbReference type="GO" id="GO:0008932">
    <property type="term" value="F:lytic endotransglycosylase activity"/>
    <property type="evidence" value="ECO:0007669"/>
    <property type="project" value="UniProtKB-UniRule"/>
</dbReference>
<evidence type="ECO:0000313" key="9">
    <source>
        <dbReference type="Proteomes" id="UP000182975"/>
    </source>
</evidence>
<dbReference type="GO" id="GO:0005886">
    <property type="term" value="C:plasma membrane"/>
    <property type="evidence" value="ECO:0007669"/>
    <property type="project" value="UniProtKB-UniRule"/>
</dbReference>
<evidence type="ECO:0000256" key="3">
    <source>
        <dbReference type="ARBA" id="ARBA00022989"/>
    </source>
</evidence>
<keyword evidence="9" id="KW-1185">Reference proteome</keyword>
<comment type="similarity">
    <text evidence="7">Belongs to the transglycosylase MltG family.</text>
</comment>
<evidence type="ECO:0000256" key="1">
    <source>
        <dbReference type="ARBA" id="ARBA00022475"/>
    </source>
</evidence>
<keyword evidence="5 7" id="KW-0456">Lyase</keyword>
<evidence type="ECO:0000256" key="6">
    <source>
        <dbReference type="ARBA" id="ARBA00023316"/>
    </source>
</evidence>
<dbReference type="EC" id="4.2.2.29" evidence="7"/>
<proteinExistence type="inferred from homology"/>
<dbReference type="PANTHER" id="PTHR30518:SF2">
    <property type="entry name" value="ENDOLYTIC MUREIN TRANSGLYCOSYLASE"/>
    <property type="match status" value="1"/>
</dbReference>
<organism evidence="8 9">
    <name type="scientific">Denitrobacterium detoxificans</name>
    <dbReference type="NCBI Taxonomy" id="79604"/>
    <lineage>
        <taxon>Bacteria</taxon>
        <taxon>Bacillati</taxon>
        <taxon>Actinomycetota</taxon>
        <taxon>Coriobacteriia</taxon>
        <taxon>Eggerthellales</taxon>
        <taxon>Eggerthellaceae</taxon>
        <taxon>Denitrobacterium</taxon>
    </lineage>
</organism>
<dbReference type="RefSeq" id="WP_240480618.1">
    <property type="nucleotide sequence ID" value="NZ_CP011402.1"/>
</dbReference>
<dbReference type="InterPro" id="IPR003770">
    <property type="entry name" value="MLTG-like"/>
</dbReference>